<dbReference type="SUPFAM" id="SSF53756">
    <property type="entry name" value="UDP-Glycosyltransferase/glycogen phosphorylase"/>
    <property type="match status" value="1"/>
</dbReference>
<gene>
    <name evidence="3" type="ORF">EP13_13215</name>
</gene>
<dbReference type="InterPro" id="IPR028098">
    <property type="entry name" value="Glyco_trans_4-like_N"/>
</dbReference>
<feature type="domain" description="Glycosyl transferase family 1" evidence="1">
    <location>
        <begin position="180"/>
        <end position="340"/>
    </location>
</feature>
<reference evidence="3 4" key="1">
    <citation type="submission" date="2014-06" db="EMBL/GenBank/DDBJ databases">
        <title>Genomes of Alteromonas australica, a world apart.</title>
        <authorList>
            <person name="Gonzaga A."/>
            <person name="Lopez-Perez M."/>
            <person name="Rodriguez-Valera F."/>
        </authorList>
    </citation>
    <scope>NUCLEOTIDE SEQUENCE [LARGE SCALE GENOMIC DNA]</scope>
    <source>
        <strain evidence="3 4">H 17</strain>
    </source>
</reference>
<organism evidence="3 4">
    <name type="scientific">Alteromonas australica</name>
    <dbReference type="NCBI Taxonomy" id="589873"/>
    <lineage>
        <taxon>Bacteria</taxon>
        <taxon>Pseudomonadati</taxon>
        <taxon>Pseudomonadota</taxon>
        <taxon>Gammaproteobacteria</taxon>
        <taxon>Alteromonadales</taxon>
        <taxon>Alteromonadaceae</taxon>
        <taxon>Alteromonas/Salinimonas group</taxon>
        <taxon>Alteromonas</taxon>
    </lineage>
</organism>
<evidence type="ECO:0000259" key="2">
    <source>
        <dbReference type="Pfam" id="PF13439"/>
    </source>
</evidence>
<dbReference type="GO" id="GO:0016757">
    <property type="term" value="F:glycosyltransferase activity"/>
    <property type="evidence" value="ECO:0007669"/>
    <property type="project" value="InterPro"/>
</dbReference>
<dbReference type="Pfam" id="PF00534">
    <property type="entry name" value="Glycos_transf_1"/>
    <property type="match status" value="1"/>
</dbReference>
<keyword evidence="3" id="KW-0808">Transferase</keyword>
<dbReference type="AlphaFoldDB" id="A0A075NY12"/>
<protein>
    <submittedName>
        <fullName evidence="3">Glycosyl transferase family 1</fullName>
    </submittedName>
</protein>
<dbReference type="Pfam" id="PF13439">
    <property type="entry name" value="Glyco_transf_4"/>
    <property type="match status" value="1"/>
</dbReference>
<dbReference type="Proteomes" id="UP000056090">
    <property type="component" value="Chromosome"/>
</dbReference>
<evidence type="ECO:0000313" key="3">
    <source>
        <dbReference type="EMBL" id="AIF99569.1"/>
    </source>
</evidence>
<dbReference type="InterPro" id="IPR001296">
    <property type="entry name" value="Glyco_trans_1"/>
</dbReference>
<sequence>MKVLQFICSTGFYGAERWVLALAKHLPRHVTSELVVTLEPGTEELELVKQFGAIGHTHAIPMKGRFDLSAVNKLAALIKAQDIDVIHTHGYKSDILGVMAAKKAGIPCVVTPHGFENAADLKLRLFIWIGCQSMRFADKVVPLSKQLMRDVEKYNVSKDRLAYIQNGVDLSEVEAVRLTKSGVKPQKKTIGFVGQMISRKNITAILDCFNDLYQKRQDIELVLLGDGEERPSLEEYSKTLASKDSIQFLGFRNDRLQLLRDFDLFVMTSTLEGIPRCLMEACAMEIPVSAYDIAGIDQLITHQESGLLAPLHDKEQLQKDWETLLNDSEYAATLAHNAKAFVEANFSAKRMADEYMVLFEELVKEKVDA</sequence>
<name>A0A075NY12_9ALTE</name>
<dbReference type="PANTHER" id="PTHR45947">
    <property type="entry name" value="SULFOQUINOVOSYL TRANSFERASE SQD2"/>
    <property type="match status" value="1"/>
</dbReference>
<keyword evidence="4" id="KW-1185">Reference proteome</keyword>
<dbReference type="Gene3D" id="3.40.50.2000">
    <property type="entry name" value="Glycogen Phosphorylase B"/>
    <property type="match status" value="2"/>
</dbReference>
<evidence type="ECO:0000259" key="1">
    <source>
        <dbReference type="Pfam" id="PF00534"/>
    </source>
</evidence>
<feature type="domain" description="Glycosyltransferase subfamily 4-like N-terminal" evidence="2">
    <location>
        <begin position="14"/>
        <end position="171"/>
    </location>
</feature>
<dbReference type="RefSeq" id="WP_044057648.1">
    <property type="nucleotide sequence ID" value="NZ_CBCSKJ010000002.1"/>
</dbReference>
<dbReference type="PANTHER" id="PTHR45947:SF14">
    <property type="entry name" value="SLL1723 PROTEIN"/>
    <property type="match status" value="1"/>
</dbReference>
<dbReference type="KEGG" id="aal:EP13_13215"/>
<accession>A0A075NY12</accession>
<dbReference type="eggNOG" id="COG0438">
    <property type="taxonomic scope" value="Bacteria"/>
</dbReference>
<dbReference type="EMBL" id="CP008849">
    <property type="protein sequence ID" value="AIF99569.1"/>
    <property type="molecule type" value="Genomic_DNA"/>
</dbReference>
<proteinExistence type="predicted"/>
<dbReference type="GeneID" id="78255863"/>
<evidence type="ECO:0000313" key="4">
    <source>
        <dbReference type="Proteomes" id="UP000056090"/>
    </source>
</evidence>
<dbReference type="InterPro" id="IPR050194">
    <property type="entry name" value="Glycosyltransferase_grp1"/>
</dbReference>